<dbReference type="EC" id="2.3.1.-" evidence="4"/>
<evidence type="ECO:0000313" key="5">
    <source>
        <dbReference type="Proteomes" id="UP000275676"/>
    </source>
</evidence>
<name>A0A3S4HF34_SALER</name>
<dbReference type="Proteomes" id="UP000275676">
    <property type="component" value="Chromosome"/>
</dbReference>
<dbReference type="Gene3D" id="3.40.50.720">
    <property type="entry name" value="NAD(P)-binding Rossmann-like Domain"/>
    <property type="match status" value="1"/>
</dbReference>
<dbReference type="Pfam" id="PF08659">
    <property type="entry name" value="KR"/>
    <property type="match status" value="1"/>
</dbReference>
<keyword evidence="4" id="KW-0012">Acyltransferase</keyword>
<sequence length="144" mass="15313">MQELDDHQLAAVFAVKAQAANQLLQTLRNHDGRYLILYSSAAATLGAPGQSAHALACGYLDGLAQQFSTLDAPKTLSVAWGAWGESGRAATPEMLATLANRGMGALSDAEGCWHLEQAVMRGTPWRLAMRVFTDKMPPVTTGSV</sequence>
<dbReference type="GO" id="GO:0004312">
    <property type="term" value="F:fatty acid synthase activity"/>
    <property type="evidence" value="ECO:0007669"/>
    <property type="project" value="TreeGrafter"/>
</dbReference>
<dbReference type="InterPro" id="IPR013968">
    <property type="entry name" value="PKS_KR"/>
</dbReference>
<reference evidence="4 5" key="1">
    <citation type="submission" date="2018-12" db="EMBL/GenBank/DDBJ databases">
        <authorList>
            <consortium name="Pathogen Informatics"/>
        </authorList>
    </citation>
    <scope>NUCLEOTIDE SEQUENCE [LARGE SCALE GENOMIC DNA]</scope>
    <source>
        <strain evidence="4 5">NCTC10047</strain>
    </source>
</reference>
<evidence type="ECO:0000313" key="4">
    <source>
        <dbReference type="EMBL" id="VEA76758.1"/>
    </source>
</evidence>
<evidence type="ECO:0000256" key="1">
    <source>
        <dbReference type="ARBA" id="ARBA00022450"/>
    </source>
</evidence>
<dbReference type="AlphaFoldDB" id="A0A3S4HF34"/>
<gene>
    <name evidence="4" type="primary">pksN</name>
    <name evidence="4" type="ORF">NCTC10047_02653</name>
</gene>
<organism evidence="4 5">
    <name type="scientific">Salmonella enterica subsp. arizonae</name>
    <dbReference type="NCBI Taxonomy" id="59203"/>
    <lineage>
        <taxon>Bacteria</taxon>
        <taxon>Pseudomonadati</taxon>
        <taxon>Pseudomonadota</taxon>
        <taxon>Gammaproteobacteria</taxon>
        <taxon>Enterobacterales</taxon>
        <taxon>Enterobacteriaceae</taxon>
        <taxon>Salmonella</taxon>
    </lineage>
</organism>
<keyword evidence="1" id="KW-0596">Phosphopantetheine</keyword>
<accession>A0A3S4HF34</accession>
<dbReference type="GO" id="GO:0005737">
    <property type="term" value="C:cytoplasm"/>
    <property type="evidence" value="ECO:0007669"/>
    <property type="project" value="TreeGrafter"/>
</dbReference>
<evidence type="ECO:0000256" key="2">
    <source>
        <dbReference type="ARBA" id="ARBA00022553"/>
    </source>
</evidence>
<dbReference type="GO" id="GO:0005886">
    <property type="term" value="C:plasma membrane"/>
    <property type="evidence" value="ECO:0007669"/>
    <property type="project" value="TreeGrafter"/>
</dbReference>
<feature type="domain" description="Ketoreductase (KR)" evidence="3">
    <location>
        <begin position="2"/>
        <end position="84"/>
    </location>
</feature>
<protein>
    <submittedName>
        <fullName evidence="4">Polyketide synthase</fullName>
        <ecNumber evidence="4">2.3.1.-</ecNumber>
    </submittedName>
</protein>
<dbReference type="InterPro" id="IPR050091">
    <property type="entry name" value="PKS_NRPS_Biosynth_Enz"/>
</dbReference>
<dbReference type="PANTHER" id="PTHR43775">
    <property type="entry name" value="FATTY ACID SYNTHASE"/>
    <property type="match status" value="1"/>
</dbReference>
<dbReference type="EMBL" id="LR134156">
    <property type="protein sequence ID" value="VEA76758.1"/>
    <property type="molecule type" value="Genomic_DNA"/>
</dbReference>
<evidence type="ECO:0000259" key="3">
    <source>
        <dbReference type="Pfam" id="PF08659"/>
    </source>
</evidence>
<dbReference type="SUPFAM" id="SSF51735">
    <property type="entry name" value="NAD(P)-binding Rossmann-fold domains"/>
    <property type="match status" value="1"/>
</dbReference>
<dbReference type="GO" id="GO:0071770">
    <property type="term" value="P:DIM/DIP cell wall layer assembly"/>
    <property type="evidence" value="ECO:0007669"/>
    <property type="project" value="TreeGrafter"/>
</dbReference>
<keyword evidence="4" id="KW-0808">Transferase</keyword>
<dbReference type="GO" id="GO:0006633">
    <property type="term" value="P:fatty acid biosynthetic process"/>
    <property type="evidence" value="ECO:0007669"/>
    <property type="project" value="TreeGrafter"/>
</dbReference>
<dbReference type="InterPro" id="IPR036291">
    <property type="entry name" value="NAD(P)-bd_dom_sf"/>
</dbReference>
<dbReference type="PANTHER" id="PTHR43775:SF37">
    <property type="entry name" value="SI:DKEY-61P9.11"/>
    <property type="match status" value="1"/>
</dbReference>
<proteinExistence type="predicted"/>
<keyword evidence="2" id="KW-0597">Phosphoprotein</keyword>